<dbReference type="Proteomes" id="UP001150904">
    <property type="component" value="Unassembled WGS sequence"/>
</dbReference>
<comment type="caution">
    <text evidence="2">The sequence shown here is derived from an EMBL/GenBank/DDBJ whole genome shotgun (WGS) entry which is preliminary data.</text>
</comment>
<dbReference type="PANTHER" id="PTHR33840:SF16">
    <property type="entry name" value="DUF2235 DOMAIN-CONTAINING PROTEIN"/>
    <property type="match status" value="1"/>
</dbReference>
<dbReference type="Pfam" id="PF09994">
    <property type="entry name" value="T6SS_Tle1-like_cat"/>
    <property type="match status" value="1"/>
</dbReference>
<reference evidence="2" key="2">
    <citation type="journal article" date="2023" name="IMA Fungus">
        <title>Comparative genomic study of the Penicillium genus elucidates a diverse pangenome and 15 lateral gene transfer events.</title>
        <authorList>
            <person name="Petersen C."/>
            <person name="Sorensen T."/>
            <person name="Nielsen M.R."/>
            <person name="Sondergaard T.E."/>
            <person name="Sorensen J.L."/>
            <person name="Fitzpatrick D.A."/>
            <person name="Frisvad J.C."/>
            <person name="Nielsen K.L."/>
        </authorList>
    </citation>
    <scope>NUCLEOTIDE SEQUENCE</scope>
    <source>
        <strain evidence="2">IBT 15544</strain>
    </source>
</reference>
<gene>
    <name evidence="2" type="ORF">N7498_009265</name>
</gene>
<accession>A0A9W9J4L5</accession>
<feature type="domain" description="T6SS Phospholipase effector Tle1-like catalytic" evidence="1">
    <location>
        <begin position="37"/>
        <end position="413"/>
    </location>
</feature>
<dbReference type="GeneID" id="83183622"/>
<dbReference type="EMBL" id="JAPQKR010000016">
    <property type="protein sequence ID" value="KAJ5190280.1"/>
    <property type="molecule type" value="Genomic_DNA"/>
</dbReference>
<evidence type="ECO:0000313" key="3">
    <source>
        <dbReference type="Proteomes" id="UP001150904"/>
    </source>
</evidence>
<organism evidence="2 3">
    <name type="scientific">Penicillium cinerascens</name>
    <dbReference type="NCBI Taxonomy" id="70096"/>
    <lineage>
        <taxon>Eukaryota</taxon>
        <taxon>Fungi</taxon>
        <taxon>Dikarya</taxon>
        <taxon>Ascomycota</taxon>
        <taxon>Pezizomycotina</taxon>
        <taxon>Eurotiomycetes</taxon>
        <taxon>Eurotiomycetidae</taxon>
        <taxon>Eurotiales</taxon>
        <taxon>Aspergillaceae</taxon>
        <taxon>Penicillium</taxon>
    </lineage>
</organism>
<dbReference type="PANTHER" id="PTHR33840">
    <property type="match status" value="1"/>
</dbReference>
<protein>
    <recommendedName>
        <fullName evidence="1">T6SS Phospholipase effector Tle1-like catalytic domain-containing protein</fullName>
    </recommendedName>
</protein>
<keyword evidence="3" id="KW-1185">Reference proteome</keyword>
<name>A0A9W9J4L5_9EURO</name>
<dbReference type="AlphaFoldDB" id="A0A9W9J4L5"/>
<sequence length="716" mass="81155">MELDLYCVTIGGEHLHGDEHELRRRQKKDIDRSYAPKRIVICCDGTWQSSVSGQKNVPSNVTRLCRALNRVGTDEDGRVWQQVVWYDSGVGTTALALGDAVEGAFGEGVEGNVIEAYNFCVLNYNPGDKIMCFGFSRGAFTARTIAGLISDIGICDQGNLNKFPDLWKVYKQHGKGHPGKRFHRSDAWYEWIWGKLDENQGAGGPNETELRWTQEAQGQWSPDETKEVEVVGVYDTVAALGMPEVFGVKVPQKLLFWTGQGGWENTELSANIKHAYHALSLDESRRAFTPTLFYIPTLRVSKGDVQSKLDAEKAAKDEYNQKLDYAKSLKAANAPNERVNQACHDANVAAKEWNRAQRKRVKYQNRLEQHPELKQVWFPGYHVNIGGGSSDTLHNEGDMEEMSNIAFSWMLDQIKPHLSINEDLIIKDYVDREANFAKYNKELQSWEAQTTARANESWGEWGSRVAISTASSIVHPFTPSTDVPKPAFDKRRVYQWGLGEMINSYTKMYWANGQANRAPGKGVEEKRKGKTVTYGNTHEFIHPIVNYRREQFEVLNAEKPGHPLYHPIGKEFDHLYVRRPAVDQNGKPRLDSNGKPYFEYRIGSSSRFVEEWKMGGADSYERLAIMGASAFAYVDRLEKDNESGFEGIRRPIVPPTEKEAKPVAPALKTVLECGYQPSVVVKPRHSTIVTKQDEVLVQTQEIEVESRFESTHYYVR</sequence>
<dbReference type="InterPro" id="IPR018712">
    <property type="entry name" value="Tle1-like_cat"/>
</dbReference>
<proteinExistence type="predicted"/>
<dbReference type="RefSeq" id="XP_058303220.1">
    <property type="nucleotide sequence ID" value="XM_058456321.1"/>
</dbReference>
<reference evidence="2" key="1">
    <citation type="submission" date="2022-12" db="EMBL/GenBank/DDBJ databases">
        <authorList>
            <person name="Petersen C."/>
        </authorList>
    </citation>
    <scope>NUCLEOTIDE SEQUENCE</scope>
    <source>
        <strain evidence="2">IBT 15544</strain>
    </source>
</reference>
<dbReference type="OrthoDB" id="59699at2759"/>
<evidence type="ECO:0000259" key="1">
    <source>
        <dbReference type="Pfam" id="PF09994"/>
    </source>
</evidence>
<evidence type="ECO:0000313" key="2">
    <source>
        <dbReference type="EMBL" id="KAJ5190280.1"/>
    </source>
</evidence>